<sequence length="107" mass="12747">MEKHRRDIMLEYLASISKDQRLNVYHVSLLLGIFKLAYLQNQSETDSINVSRSKLMFHSHILTTPTYHKYFKQLQTFGYIKYTPSYHPAYKSTIDFLNFMQLPLPLQ</sequence>
<keyword evidence="2" id="KW-1185">Reference proteome</keyword>
<comment type="caution">
    <text evidence="1">The sequence shown here is derived from an EMBL/GenBank/DDBJ whole genome shotgun (WGS) entry which is preliminary data.</text>
</comment>
<accession>A0A3D9C9B6</accession>
<name>A0A3D9C9B6_9FLAO</name>
<protein>
    <submittedName>
        <fullName evidence="1">Uncharacterized protein</fullName>
    </submittedName>
</protein>
<dbReference type="AlphaFoldDB" id="A0A3D9C9B6"/>
<dbReference type="Proteomes" id="UP000256686">
    <property type="component" value="Unassembled WGS sequence"/>
</dbReference>
<reference evidence="2" key="1">
    <citation type="submission" date="2018-06" db="EMBL/GenBank/DDBJ databases">
        <authorList>
            <person name="Lum Nde A."/>
            <person name="Hugo C."/>
        </authorList>
    </citation>
    <scope>NUCLEOTIDE SEQUENCE [LARGE SCALE GENOMIC DNA]</scope>
    <source>
        <strain evidence="2">1_F178</strain>
    </source>
</reference>
<gene>
    <name evidence="1" type="ORF">DRF65_11600</name>
</gene>
<evidence type="ECO:0000313" key="1">
    <source>
        <dbReference type="EMBL" id="REC62349.1"/>
    </source>
</evidence>
<evidence type="ECO:0000313" key="2">
    <source>
        <dbReference type="Proteomes" id="UP000256686"/>
    </source>
</evidence>
<organism evidence="1 2">
    <name type="scientific">Chryseobacterium pennae</name>
    <dbReference type="NCBI Taxonomy" id="2258962"/>
    <lineage>
        <taxon>Bacteria</taxon>
        <taxon>Pseudomonadati</taxon>
        <taxon>Bacteroidota</taxon>
        <taxon>Flavobacteriia</taxon>
        <taxon>Flavobacteriales</taxon>
        <taxon>Weeksellaceae</taxon>
        <taxon>Chryseobacterium group</taxon>
        <taxon>Chryseobacterium</taxon>
    </lineage>
</organism>
<proteinExistence type="predicted"/>
<dbReference type="EMBL" id="QNVT01000009">
    <property type="protein sequence ID" value="REC62349.1"/>
    <property type="molecule type" value="Genomic_DNA"/>
</dbReference>